<evidence type="ECO:0000313" key="3">
    <source>
        <dbReference type="Proteomes" id="UP000479000"/>
    </source>
</evidence>
<accession>A0A6H5H438</accession>
<evidence type="ECO:0000256" key="1">
    <source>
        <dbReference type="SAM" id="MobiDB-lite"/>
    </source>
</evidence>
<keyword evidence="3" id="KW-1185">Reference proteome</keyword>
<protein>
    <submittedName>
        <fullName evidence="2">Uncharacterized protein</fullName>
    </submittedName>
</protein>
<dbReference type="AlphaFoldDB" id="A0A6H5H438"/>
<proteinExistence type="predicted"/>
<evidence type="ECO:0000313" key="2">
    <source>
        <dbReference type="EMBL" id="CAB0012196.1"/>
    </source>
</evidence>
<organism evidence="2 3">
    <name type="scientific">Nesidiocoris tenuis</name>
    <dbReference type="NCBI Taxonomy" id="355587"/>
    <lineage>
        <taxon>Eukaryota</taxon>
        <taxon>Metazoa</taxon>
        <taxon>Ecdysozoa</taxon>
        <taxon>Arthropoda</taxon>
        <taxon>Hexapoda</taxon>
        <taxon>Insecta</taxon>
        <taxon>Pterygota</taxon>
        <taxon>Neoptera</taxon>
        <taxon>Paraneoptera</taxon>
        <taxon>Hemiptera</taxon>
        <taxon>Heteroptera</taxon>
        <taxon>Panheteroptera</taxon>
        <taxon>Cimicomorpha</taxon>
        <taxon>Miridae</taxon>
        <taxon>Dicyphina</taxon>
        <taxon>Nesidiocoris</taxon>
    </lineage>
</organism>
<feature type="compositionally biased region" description="Basic and acidic residues" evidence="1">
    <location>
        <begin position="1"/>
        <end position="12"/>
    </location>
</feature>
<dbReference type="Proteomes" id="UP000479000">
    <property type="component" value="Unassembled WGS sequence"/>
</dbReference>
<name>A0A6H5H438_9HEMI</name>
<feature type="region of interest" description="Disordered" evidence="1">
    <location>
        <begin position="1"/>
        <end position="33"/>
    </location>
</feature>
<gene>
    <name evidence="2" type="ORF">NTEN_LOCUS16971</name>
</gene>
<reference evidence="2 3" key="1">
    <citation type="submission" date="2020-02" db="EMBL/GenBank/DDBJ databases">
        <authorList>
            <person name="Ferguson B K."/>
        </authorList>
    </citation>
    <scope>NUCLEOTIDE SEQUENCE [LARGE SCALE GENOMIC DNA]</scope>
</reference>
<dbReference type="EMBL" id="CADCXU010025076">
    <property type="protein sequence ID" value="CAB0012196.1"/>
    <property type="molecule type" value="Genomic_DNA"/>
</dbReference>
<sequence length="172" mass="18034">MGNLPERRHERGTPSNWTGTGRMVNGTGRKVNGTGRLVKVEAKGKSDNSDESWPHFAAVSARPFEQPPLLARPLPSRAGREWNDKERRARLLTFSRPRGIPANTIAASSPAASSAAPAAASFPGFGPVFVICPAVFPCQQSPVPGNLGPCPPARLSTAAVPPGGAGRSFGFV</sequence>